<dbReference type="Pfam" id="PF10220">
    <property type="entry name" value="Smg8_Smg9"/>
    <property type="match status" value="1"/>
</dbReference>
<dbReference type="AlphaFoldDB" id="A0A1B6FCM3"/>
<organism evidence="1">
    <name type="scientific">Cuerna arida</name>
    <dbReference type="NCBI Taxonomy" id="1464854"/>
    <lineage>
        <taxon>Eukaryota</taxon>
        <taxon>Metazoa</taxon>
        <taxon>Ecdysozoa</taxon>
        <taxon>Arthropoda</taxon>
        <taxon>Hexapoda</taxon>
        <taxon>Insecta</taxon>
        <taxon>Pterygota</taxon>
        <taxon>Neoptera</taxon>
        <taxon>Paraneoptera</taxon>
        <taxon>Hemiptera</taxon>
        <taxon>Auchenorrhyncha</taxon>
        <taxon>Membracoidea</taxon>
        <taxon>Cicadellidae</taxon>
        <taxon>Cicadellinae</taxon>
        <taxon>Proconiini</taxon>
        <taxon>Cuerna</taxon>
    </lineage>
</organism>
<gene>
    <name evidence="1" type="ORF">g.45488</name>
</gene>
<sequence length="106" mass="12655">MNQVFFSTPDFEALEKLESEALNDNVIVVSVIGKSSYHKFGDKTSTLFEYKSDFFRKHDKDFDKDAFIKGFYNQKERMIVLQLFCEMDTFIMLKNYQRTKNVHMQK</sequence>
<name>A0A1B6FCM3_9HEMI</name>
<protein>
    <submittedName>
        <fullName evidence="1">Uncharacterized protein</fullName>
    </submittedName>
</protein>
<dbReference type="GO" id="GO:0000184">
    <property type="term" value="P:nuclear-transcribed mRNA catabolic process, nonsense-mediated decay"/>
    <property type="evidence" value="ECO:0007669"/>
    <property type="project" value="InterPro"/>
</dbReference>
<feature type="non-terminal residue" evidence="1">
    <location>
        <position position="106"/>
    </location>
</feature>
<proteinExistence type="predicted"/>
<accession>A0A1B6FCM3</accession>
<dbReference type="EMBL" id="GECZ01021810">
    <property type="protein sequence ID" value="JAS47959.1"/>
    <property type="molecule type" value="Transcribed_RNA"/>
</dbReference>
<reference evidence="1" key="1">
    <citation type="submission" date="2015-11" db="EMBL/GenBank/DDBJ databases">
        <title>De novo transcriptome assembly of four potential Pierce s Disease insect vectors from Arizona vineyards.</title>
        <authorList>
            <person name="Tassone E.E."/>
        </authorList>
    </citation>
    <scope>NUCLEOTIDE SEQUENCE</scope>
</reference>
<dbReference type="InterPro" id="IPR019354">
    <property type="entry name" value="SMG8-like"/>
</dbReference>
<evidence type="ECO:0000313" key="1">
    <source>
        <dbReference type="EMBL" id="JAS47959.1"/>
    </source>
</evidence>